<proteinExistence type="predicted"/>
<dbReference type="EC" id="4.2.2.n1" evidence="2"/>
<dbReference type="PIRSF" id="PIRSF019422">
    <property type="entry name" value="MltA"/>
    <property type="match status" value="1"/>
</dbReference>
<dbReference type="SMART" id="SM00925">
    <property type="entry name" value="MltA"/>
    <property type="match status" value="1"/>
</dbReference>
<evidence type="ECO:0000256" key="5">
    <source>
        <dbReference type="ARBA" id="ARBA00030918"/>
    </source>
</evidence>
<dbReference type="Pfam" id="PF03562">
    <property type="entry name" value="MltA"/>
    <property type="match status" value="1"/>
</dbReference>
<keyword evidence="3" id="KW-0456">Lyase</keyword>
<accession>A0ABW2INE8</accession>
<sequence length="446" mass="48289">MDLRTRSQRIESGLASRGRFRSLLGGFLSVFAVTAYGCSSTSTMPTGPQTPVATTVITGPAQPVEVPVDAGFTMVPASFAEMKGWSDTDFISARSALLESCGRWANKSDDTLISSRAPYGGAVGDWMPVCEAIGNETVPENLQPLFETLFTPLSIVPDVNSSRLTGYFEPEIDVKYVPEPGFTKSVPGIPDDLVLAEPTKFEAKYTKGKIWGRVVGEELELYPDRADIIDPPEKAIAYAPAGKVFYLQIQGSGRLKFPDGRVLRAAFAAHNHKPFVSIAQHLIDTGEIEKHQAGMNSILNWMERVGPERAQQAMNVNPRYVWFTPQEIMDPTKGPNGAQGVPLTPMASMAVDPRYHPYGTPIFLDTTIPQHAGDWKGAPFQNIVIAQDTGGAIKGILRGDLFFGWGDEAGGRAASMNHDVAMWVLLPKAIAADLTAKHLEAVGENG</sequence>
<evidence type="ECO:0000313" key="7">
    <source>
        <dbReference type="EMBL" id="MFC7292351.1"/>
    </source>
</evidence>
<protein>
    <recommendedName>
        <fullName evidence="2">peptidoglycan lytic exotransglycosylase</fullName>
        <ecNumber evidence="2">4.2.2.n1</ecNumber>
    </recommendedName>
    <alternativeName>
        <fullName evidence="5">Murein hydrolase A</fullName>
    </alternativeName>
</protein>
<dbReference type="EMBL" id="JBHTBR010000005">
    <property type="protein sequence ID" value="MFC7292351.1"/>
    <property type="molecule type" value="Genomic_DNA"/>
</dbReference>
<dbReference type="PANTHER" id="PTHR30124">
    <property type="entry name" value="MEMBRANE-BOUND LYTIC MUREIN TRANSGLYCOSYLASE A"/>
    <property type="match status" value="1"/>
</dbReference>
<keyword evidence="4" id="KW-0961">Cell wall biogenesis/degradation</keyword>
<comment type="catalytic activity">
    <reaction evidence="1">
        <text>Exolytic cleavage of the (1-&gt;4)-beta-glycosidic linkage between N-acetylmuramic acid (MurNAc) and N-acetylglucosamine (GlcNAc) residues in peptidoglycan, from either the reducing or the non-reducing ends of the peptidoglycan chains, with concomitant formation of a 1,6-anhydrobond in the MurNAc residue.</text>
        <dbReference type="EC" id="4.2.2.n1"/>
    </reaction>
</comment>
<evidence type="ECO:0000313" key="8">
    <source>
        <dbReference type="Proteomes" id="UP001596492"/>
    </source>
</evidence>
<dbReference type="SUPFAM" id="SSF50685">
    <property type="entry name" value="Barwin-like endoglucanases"/>
    <property type="match status" value="1"/>
</dbReference>
<evidence type="ECO:0000256" key="1">
    <source>
        <dbReference type="ARBA" id="ARBA00001420"/>
    </source>
</evidence>
<dbReference type="Pfam" id="PF06725">
    <property type="entry name" value="3D"/>
    <property type="match status" value="1"/>
</dbReference>
<evidence type="ECO:0000256" key="3">
    <source>
        <dbReference type="ARBA" id="ARBA00023239"/>
    </source>
</evidence>
<name>A0ABW2INE8_9PROT</name>
<comment type="caution">
    <text evidence="7">The sequence shown here is derived from an EMBL/GenBank/DDBJ whole genome shotgun (WGS) entry which is preliminary data.</text>
</comment>
<dbReference type="PANTHER" id="PTHR30124:SF0">
    <property type="entry name" value="MEMBRANE-BOUND LYTIC MUREIN TRANSGLYCOSYLASE A"/>
    <property type="match status" value="1"/>
</dbReference>
<gene>
    <name evidence="7" type="ORF">ACFQS8_12035</name>
</gene>
<feature type="domain" description="Lytic transglycosylase MltA" evidence="6">
    <location>
        <begin position="171"/>
        <end position="324"/>
    </location>
</feature>
<dbReference type="CDD" id="cd14485">
    <property type="entry name" value="mltA_like_LT_A"/>
    <property type="match status" value="1"/>
</dbReference>
<dbReference type="InterPro" id="IPR005300">
    <property type="entry name" value="MltA_B"/>
</dbReference>
<dbReference type="InterPro" id="IPR010611">
    <property type="entry name" value="3D_dom"/>
</dbReference>
<evidence type="ECO:0000256" key="2">
    <source>
        <dbReference type="ARBA" id="ARBA00012587"/>
    </source>
</evidence>
<dbReference type="Proteomes" id="UP001596492">
    <property type="component" value="Unassembled WGS sequence"/>
</dbReference>
<dbReference type="CDD" id="cd14668">
    <property type="entry name" value="mlta_B"/>
    <property type="match status" value="1"/>
</dbReference>
<evidence type="ECO:0000256" key="4">
    <source>
        <dbReference type="ARBA" id="ARBA00023316"/>
    </source>
</evidence>
<dbReference type="InterPro" id="IPR036908">
    <property type="entry name" value="RlpA-like_sf"/>
</dbReference>
<keyword evidence="8" id="KW-1185">Reference proteome</keyword>
<dbReference type="Gene3D" id="2.40.40.10">
    <property type="entry name" value="RlpA-like domain"/>
    <property type="match status" value="1"/>
</dbReference>
<reference evidence="8" key="1">
    <citation type="journal article" date="2019" name="Int. J. Syst. Evol. Microbiol.">
        <title>The Global Catalogue of Microorganisms (GCM) 10K type strain sequencing project: providing services to taxonomists for standard genome sequencing and annotation.</title>
        <authorList>
            <consortium name="The Broad Institute Genomics Platform"/>
            <consortium name="The Broad Institute Genome Sequencing Center for Infectious Disease"/>
            <person name="Wu L."/>
            <person name="Ma J."/>
        </authorList>
    </citation>
    <scope>NUCLEOTIDE SEQUENCE [LARGE SCALE GENOMIC DNA]</scope>
    <source>
        <strain evidence="8">CCUG 51308</strain>
    </source>
</reference>
<dbReference type="InterPro" id="IPR026044">
    <property type="entry name" value="MltA"/>
</dbReference>
<dbReference type="Gene3D" id="2.40.240.50">
    <property type="entry name" value="Barwin-like endoglucanases"/>
    <property type="match status" value="1"/>
</dbReference>
<dbReference type="RefSeq" id="WP_382167715.1">
    <property type="nucleotide sequence ID" value="NZ_JBHTBR010000005.1"/>
</dbReference>
<organism evidence="7 8">
    <name type="scientific">Hirschia litorea</name>
    <dbReference type="NCBI Taxonomy" id="1199156"/>
    <lineage>
        <taxon>Bacteria</taxon>
        <taxon>Pseudomonadati</taxon>
        <taxon>Pseudomonadota</taxon>
        <taxon>Alphaproteobacteria</taxon>
        <taxon>Hyphomonadales</taxon>
        <taxon>Hyphomonadaceae</taxon>
        <taxon>Hirschia</taxon>
    </lineage>
</organism>
<evidence type="ECO:0000259" key="6">
    <source>
        <dbReference type="SMART" id="SM00925"/>
    </source>
</evidence>